<protein>
    <submittedName>
        <fullName evidence="1">Uncharacterized protein</fullName>
    </submittedName>
</protein>
<keyword evidence="2" id="KW-1185">Reference proteome</keyword>
<dbReference type="EMBL" id="CM009299">
    <property type="protein sequence ID" value="KAI9386710.1"/>
    <property type="molecule type" value="Genomic_DNA"/>
</dbReference>
<evidence type="ECO:0000313" key="1">
    <source>
        <dbReference type="EMBL" id="KAI9386710.1"/>
    </source>
</evidence>
<dbReference type="Proteomes" id="UP000006729">
    <property type="component" value="Chromosome 10"/>
</dbReference>
<evidence type="ECO:0000313" key="2">
    <source>
        <dbReference type="Proteomes" id="UP000006729"/>
    </source>
</evidence>
<comment type="caution">
    <text evidence="1">The sequence shown here is derived from an EMBL/GenBank/DDBJ whole genome shotgun (WGS) entry which is preliminary data.</text>
</comment>
<gene>
    <name evidence="1" type="ORF">POPTR_010G066100v4</name>
</gene>
<name>A0ACC0SCF7_POPTR</name>
<reference evidence="1 2" key="1">
    <citation type="journal article" date="2006" name="Science">
        <title>The genome of black cottonwood, Populus trichocarpa (Torr. &amp; Gray).</title>
        <authorList>
            <person name="Tuskan G.A."/>
            <person name="Difazio S."/>
            <person name="Jansson S."/>
            <person name="Bohlmann J."/>
            <person name="Grigoriev I."/>
            <person name="Hellsten U."/>
            <person name="Putnam N."/>
            <person name="Ralph S."/>
            <person name="Rombauts S."/>
            <person name="Salamov A."/>
            <person name="Schein J."/>
            <person name="Sterck L."/>
            <person name="Aerts A."/>
            <person name="Bhalerao R.R."/>
            <person name="Bhalerao R.P."/>
            <person name="Blaudez D."/>
            <person name="Boerjan W."/>
            <person name="Brun A."/>
            <person name="Brunner A."/>
            <person name="Busov V."/>
            <person name="Campbell M."/>
            <person name="Carlson J."/>
            <person name="Chalot M."/>
            <person name="Chapman J."/>
            <person name="Chen G.L."/>
            <person name="Cooper D."/>
            <person name="Coutinho P.M."/>
            <person name="Couturier J."/>
            <person name="Covert S."/>
            <person name="Cronk Q."/>
            <person name="Cunningham R."/>
            <person name="Davis J."/>
            <person name="Degroeve S."/>
            <person name="Dejardin A."/>
            <person name="Depamphilis C."/>
            <person name="Detter J."/>
            <person name="Dirks B."/>
            <person name="Dubchak I."/>
            <person name="Duplessis S."/>
            <person name="Ehlting J."/>
            <person name="Ellis B."/>
            <person name="Gendler K."/>
            <person name="Goodstein D."/>
            <person name="Gribskov M."/>
            <person name="Grimwood J."/>
            <person name="Groover A."/>
            <person name="Gunter L."/>
            <person name="Hamberger B."/>
            <person name="Heinze B."/>
            <person name="Helariutta Y."/>
            <person name="Henrissat B."/>
            <person name="Holligan D."/>
            <person name="Holt R."/>
            <person name="Huang W."/>
            <person name="Islam-Faridi N."/>
            <person name="Jones S."/>
            <person name="Jones-Rhoades M."/>
            <person name="Jorgensen R."/>
            <person name="Joshi C."/>
            <person name="Kangasjarvi J."/>
            <person name="Karlsson J."/>
            <person name="Kelleher C."/>
            <person name="Kirkpatrick R."/>
            <person name="Kirst M."/>
            <person name="Kohler A."/>
            <person name="Kalluri U."/>
            <person name="Larimer F."/>
            <person name="Leebens-Mack J."/>
            <person name="Leple J.C."/>
            <person name="Locascio P."/>
            <person name="Lou Y."/>
            <person name="Lucas S."/>
            <person name="Martin F."/>
            <person name="Montanini B."/>
            <person name="Napoli C."/>
            <person name="Nelson D.R."/>
            <person name="Nelson C."/>
            <person name="Nieminen K."/>
            <person name="Nilsson O."/>
            <person name="Pereda V."/>
            <person name="Peter G."/>
            <person name="Philippe R."/>
            <person name="Pilate G."/>
            <person name="Poliakov A."/>
            <person name="Razumovskaya J."/>
            <person name="Richardson P."/>
            <person name="Rinaldi C."/>
            <person name="Ritland K."/>
            <person name="Rouze P."/>
            <person name="Ryaboy D."/>
            <person name="Schmutz J."/>
            <person name="Schrader J."/>
            <person name="Segerman B."/>
            <person name="Shin H."/>
            <person name="Siddiqui A."/>
            <person name="Sterky F."/>
            <person name="Terry A."/>
            <person name="Tsai C.J."/>
            <person name="Uberbacher E."/>
            <person name="Unneberg P."/>
            <person name="Vahala J."/>
            <person name="Wall K."/>
            <person name="Wessler S."/>
            <person name="Yang G."/>
            <person name="Yin T."/>
            <person name="Douglas C."/>
            <person name="Marra M."/>
            <person name="Sandberg G."/>
            <person name="Van de Peer Y."/>
            <person name="Rokhsar D."/>
        </authorList>
    </citation>
    <scope>NUCLEOTIDE SEQUENCE [LARGE SCALE GENOMIC DNA]</scope>
    <source>
        <strain evidence="2">cv. Nisqually</strain>
    </source>
</reference>
<proteinExistence type="predicted"/>
<accession>A0ACC0SCF7</accession>
<sequence>MLEDMAHPSEQLLIDDVSSPISGQILEFCDPEFFQETLQNSEVTSSSYCCYENSSYTNNLPSPPDIDKSNCCQDNNGNHNSTTPTTTTASTITTSTTTTTAANTNNINNNDTSNLSIISDSQDELVSALSASIDFSPSTFAFPIFISTQNDHFDFSSVQPQLTLTDFVSADGLSQYTADPAVPIMGHPLPSVFEEDWLSSVPSYVPLNPSSPTCSFLGPAMSTYMLAGTMNTALSADCSGIFDGGILTGSEWQPLELDYRGENGGIYCPDSLQHVFNPGDLQVLAIHQIHAELYYYHYYLLSSNLKNLYYSIESKFQVRSEIFLS</sequence>
<organism evidence="1 2">
    <name type="scientific">Populus trichocarpa</name>
    <name type="common">Western balsam poplar</name>
    <name type="synonym">Populus balsamifera subsp. trichocarpa</name>
    <dbReference type="NCBI Taxonomy" id="3694"/>
    <lineage>
        <taxon>Eukaryota</taxon>
        <taxon>Viridiplantae</taxon>
        <taxon>Streptophyta</taxon>
        <taxon>Embryophyta</taxon>
        <taxon>Tracheophyta</taxon>
        <taxon>Spermatophyta</taxon>
        <taxon>Magnoliopsida</taxon>
        <taxon>eudicotyledons</taxon>
        <taxon>Gunneridae</taxon>
        <taxon>Pentapetalae</taxon>
        <taxon>rosids</taxon>
        <taxon>fabids</taxon>
        <taxon>Malpighiales</taxon>
        <taxon>Salicaceae</taxon>
        <taxon>Saliceae</taxon>
        <taxon>Populus</taxon>
    </lineage>
</organism>